<proteinExistence type="predicted"/>
<gene>
    <name evidence="1" type="ORF">L2E82_25256</name>
</gene>
<sequence>MMRDSKLSRRNSGKNLNFEETENVPVNVNIRESSVRRMSFDSCSRPPLNSIHEPLQNPSKPGQESGFKSSKTYRTPTKAKIRHQESAMTMRTPEKQGVLARDRFGWGHTGHDSTVNTPRSCRTSGRASLGFSELNSTHTTPTKSVTKPPNPGLIHGGNSRPPVRTGNFAALSKGIPVTSNTCTTVNTIDVPHFDLREDPSFWMDHNVQVLIRIRPLNGMEITSQGYNRCLKQESAQCLTWIGNPETRFTFDHVACETIDQENLFKMVGQPMVENCLSGYNSCMFAYGQTGSGKTHTMLGEINNLEIKPSQNRGMTPRIFEFLFSRIVAEEGSRKNERLTYNCKCSFLEIYNEQITDLLDPSSTNLQLREDVKKGVYVENLTEYEVHSVGDILRLLSQGSANRRVASTNMNRESSRSHSVFTCVIESRWEKDSTSNLRFARLNLVDLAGSERQKSSGAEGERLKEAANINKSLSTLGHVIMVLVDGANARTRHVPYRDSRLTFLLQDSLGGNSKTMIIANVSPSISSAIETLNTLKFAQRAKLIQNNAVINEDASGDVEALQHQIRLLKEELATLKHYNISRSLKFNSKDENFSNSSSLDNYEDDEKLLRVSCKQLKSLETSLNGALRREQSTENSIKQLEAEIEQLNSLVRQREEENRCTKMMLKFREDKIQRMENLLAGSLTVDFYLLQENKMVNEENKILRGKVDRNPEVTRFAVENIRLLEQLRRFQEFYEEGEREMLLNEISELRDQLVLFVEKEGKEEKKDDFVQFELKKSQEELEMQKSAVHEQDGGIEVIKEPILEAQAHTIENKHGILSKNTEEEVINLQMEVEILKIILKEEQSIHQEIEEKALCSSSNLKLTEEKFSLITKQYENLQEQLQEAKSVIQALEIQNLVSINEIEDLKNNNNHFTEILHEKELEITFLNDKIISQESQESTSSSNHLKKLNKVQDSLEKAKRLNTLYKNDREFIAINEEQMNEVRKQVEHETTEVIVCLQEEIGSLQERILESGLKERETQQELTILKEKLDDMTECNKRLREKCEEKDKDLYGLSEEIEGVLNDGHMALDDALKYGHGKRIYLSESLQIIARNVNEKELRIKELNSYLEDAKSKGNEMENMLRSLRGATLVISEAHQQDSKKKDQEIISLCEKLSKKESEIDKLKEILMEKDFAIEEGEKEIESLKTESCCYLDKFVEMDFMIKKMVSENEAMKKKEVDLVKKMESYSIIEEEIEKDTVKMNEEVKEIASVILEIKARNQDLVKIRMGFDFYDIKSCLNDLLTWHEEIWCEIIAKDWAVSILHVCHMGILMETVSGLNVEKGLLYHGLCESNSLVSQLKGQNGKLRKELEACSMLRGKLLIDIKNGFDRISRKEEESGNLSIKVTTFEKKILELQVLEETMLERFNHLGHELFVIMKEIDVNLNDEDEEKLVRDLFAKEIELIIIFSKVEEMCFKNNDLEKEKSSMCMVFEKFKEEMIVSFVDMQLKDWILMEKDSKIGVLEKEIEDLKCEVHENVVKSHVLEEIELVTNEEKERLEMEILDEKNILIESLKEDLKRVKCEKDEINVKILEKVEELKVYEKSVEELECTVNVLENQVEMVKGDAERQRLQREELEIELHDLKQQIHSDSDMQRELDEKEKEIQDLLRRNIILEKEILELNIQAKAQTRELYNKTGDEVKIEGNSPYNFNSPLKRLERSGSPYNFNSRGHGSKSPFKCMKLGFVQQLNFDNNEDLISTRIRIEELEKESIVDGNKIDGLNKKTQFYHADENEVIEKQRLKDEIKRLQVALEQIHQQDHLLKTENEIFKIEIDNLKKDVMDLEIAGQQNLQQQIHHHAKIKEENNILKAQNDEISHKLKRAEVIIRRLKETLPNLREASARNPC</sequence>
<name>A0ACB9E2Z6_CICIN</name>
<keyword evidence="2" id="KW-1185">Reference proteome</keyword>
<evidence type="ECO:0000313" key="2">
    <source>
        <dbReference type="Proteomes" id="UP001055811"/>
    </source>
</evidence>
<dbReference type="Proteomes" id="UP001055811">
    <property type="component" value="Linkage Group LG04"/>
</dbReference>
<accession>A0ACB9E2Z6</accession>
<comment type="caution">
    <text evidence="1">The sequence shown here is derived from an EMBL/GenBank/DDBJ whole genome shotgun (WGS) entry which is preliminary data.</text>
</comment>
<evidence type="ECO:0000313" key="1">
    <source>
        <dbReference type="EMBL" id="KAI3753210.1"/>
    </source>
</evidence>
<organism evidence="1 2">
    <name type="scientific">Cichorium intybus</name>
    <name type="common">Chicory</name>
    <dbReference type="NCBI Taxonomy" id="13427"/>
    <lineage>
        <taxon>Eukaryota</taxon>
        <taxon>Viridiplantae</taxon>
        <taxon>Streptophyta</taxon>
        <taxon>Embryophyta</taxon>
        <taxon>Tracheophyta</taxon>
        <taxon>Spermatophyta</taxon>
        <taxon>Magnoliopsida</taxon>
        <taxon>eudicotyledons</taxon>
        <taxon>Gunneridae</taxon>
        <taxon>Pentapetalae</taxon>
        <taxon>asterids</taxon>
        <taxon>campanulids</taxon>
        <taxon>Asterales</taxon>
        <taxon>Asteraceae</taxon>
        <taxon>Cichorioideae</taxon>
        <taxon>Cichorieae</taxon>
        <taxon>Cichoriinae</taxon>
        <taxon>Cichorium</taxon>
    </lineage>
</organism>
<protein>
    <submittedName>
        <fullName evidence="1">Uncharacterized protein</fullName>
    </submittedName>
</protein>
<dbReference type="EMBL" id="CM042012">
    <property type="protein sequence ID" value="KAI3753210.1"/>
    <property type="molecule type" value="Genomic_DNA"/>
</dbReference>
<reference evidence="2" key="1">
    <citation type="journal article" date="2022" name="Mol. Ecol. Resour.">
        <title>The genomes of chicory, endive, great burdock and yacon provide insights into Asteraceae palaeo-polyploidization history and plant inulin production.</title>
        <authorList>
            <person name="Fan W."/>
            <person name="Wang S."/>
            <person name="Wang H."/>
            <person name="Wang A."/>
            <person name="Jiang F."/>
            <person name="Liu H."/>
            <person name="Zhao H."/>
            <person name="Xu D."/>
            <person name="Zhang Y."/>
        </authorList>
    </citation>
    <scope>NUCLEOTIDE SEQUENCE [LARGE SCALE GENOMIC DNA]</scope>
    <source>
        <strain evidence="2">cv. Punajuju</strain>
    </source>
</reference>
<reference evidence="1 2" key="2">
    <citation type="journal article" date="2022" name="Mol. Ecol. Resour.">
        <title>The genomes of chicory, endive, great burdock and yacon provide insights into Asteraceae paleo-polyploidization history and plant inulin production.</title>
        <authorList>
            <person name="Fan W."/>
            <person name="Wang S."/>
            <person name="Wang H."/>
            <person name="Wang A."/>
            <person name="Jiang F."/>
            <person name="Liu H."/>
            <person name="Zhao H."/>
            <person name="Xu D."/>
            <person name="Zhang Y."/>
        </authorList>
    </citation>
    <scope>NUCLEOTIDE SEQUENCE [LARGE SCALE GENOMIC DNA]</scope>
    <source>
        <strain evidence="2">cv. Punajuju</strain>
        <tissue evidence="1">Leaves</tissue>
    </source>
</reference>